<name>A0ABQ9K1N4_9CUCU</name>
<dbReference type="EMBL" id="JAPWTJ010000054">
    <property type="protein sequence ID" value="KAJ8983927.1"/>
    <property type="molecule type" value="Genomic_DNA"/>
</dbReference>
<gene>
    <name evidence="2" type="ORF">NQ317_012147</name>
</gene>
<feature type="region of interest" description="Disordered" evidence="1">
    <location>
        <begin position="310"/>
        <end position="364"/>
    </location>
</feature>
<feature type="non-terminal residue" evidence="2">
    <location>
        <position position="1"/>
    </location>
</feature>
<reference evidence="2" key="1">
    <citation type="journal article" date="2023" name="Insect Mol. Biol.">
        <title>Genome sequencing provides insights into the evolution of gene families encoding plant cell wall-degrading enzymes in longhorned beetles.</title>
        <authorList>
            <person name="Shin N.R."/>
            <person name="Okamura Y."/>
            <person name="Kirsch R."/>
            <person name="Pauchet Y."/>
        </authorList>
    </citation>
    <scope>NUCLEOTIDE SEQUENCE</scope>
    <source>
        <strain evidence="2">MMC_N1</strain>
    </source>
</reference>
<evidence type="ECO:0000256" key="1">
    <source>
        <dbReference type="SAM" id="MobiDB-lite"/>
    </source>
</evidence>
<evidence type="ECO:0008006" key="4">
    <source>
        <dbReference type="Google" id="ProtNLM"/>
    </source>
</evidence>
<feature type="region of interest" description="Disordered" evidence="1">
    <location>
        <begin position="24"/>
        <end position="83"/>
    </location>
</feature>
<feature type="region of interest" description="Disordered" evidence="1">
    <location>
        <begin position="376"/>
        <end position="416"/>
    </location>
</feature>
<feature type="compositionally biased region" description="Polar residues" evidence="1">
    <location>
        <begin position="65"/>
        <end position="76"/>
    </location>
</feature>
<feature type="compositionally biased region" description="Polar residues" evidence="1">
    <location>
        <begin position="382"/>
        <end position="416"/>
    </location>
</feature>
<sequence>LISESASDKMSLHADDYILKDSYAENNRNTKPPPDVDILAPPPNVNPNNSSLTSAETYASPHSDCLTNTSAGSGTNPLPPAGSALSAHHEIQLMREQLEQQGQQTQAAMAQLQLVREQLAAEQTARLEAQARTHQLLIHNRELLDHIAALVAHLQGEEKIRSTTNSSTHGDATVLELKELSSQEFLEVNYVDVLLHHLGQVDNYKSDISESASLDNSPVLKALGLNTQGLIENRVATSCLPPSPLRNAYNPTGSAFNFTYPPVDTTSYESQLLQRLQALNTYNPPSPFPYGFSQTLPFLSPSLYNQSLLNNNYTLQPPPQKNVPQSPLSMRHSYAGNMETESQLNSTRDSEHRQTCTHNQFQTQHNATNYLQSRQYQREPKQNPSNQHLQVEENSYQQRSVSPAPQNSPKNERQSQFIKPLAQMGTLTTTDSEGRVRVIVPVPSRSNEDTDPVLSNLRISDDFRLLNGPPITRSTSEKVPNRSELMSQVQRTAWARHTTK</sequence>
<organism evidence="2 3">
    <name type="scientific">Molorchus minor</name>
    <dbReference type="NCBI Taxonomy" id="1323400"/>
    <lineage>
        <taxon>Eukaryota</taxon>
        <taxon>Metazoa</taxon>
        <taxon>Ecdysozoa</taxon>
        <taxon>Arthropoda</taxon>
        <taxon>Hexapoda</taxon>
        <taxon>Insecta</taxon>
        <taxon>Pterygota</taxon>
        <taxon>Neoptera</taxon>
        <taxon>Endopterygota</taxon>
        <taxon>Coleoptera</taxon>
        <taxon>Polyphaga</taxon>
        <taxon>Cucujiformia</taxon>
        <taxon>Chrysomeloidea</taxon>
        <taxon>Cerambycidae</taxon>
        <taxon>Lamiinae</taxon>
        <taxon>Monochamini</taxon>
        <taxon>Molorchus</taxon>
    </lineage>
</organism>
<dbReference type="Proteomes" id="UP001162164">
    <property type="component" value="Unassembled WGS sequence"/>
</dbReference>
<feature type="compositionally biased region" description="Polar residues" evidence="1">
    <location>
        <begin position="482"/>
        <end position="491"/>
    </location>
</feature>
<evidence type="ECO:0000313" key="2">
    <source>
        <dbReference type="EMBL" id="KAJ8983927.1"/>
    </source>
</evidence>
<feature type="compositionally biased region" description="Pro residues" evidence="1">
    <location>
        <begin position="31"/>
        <end position="45"/>
    </location>
</feature>
<keyword evidence="3" id="KW-1185">Reference proteome</keyword>
<proteinExistence type="predicted"/>
<evidence type="ECO:0000313" key="3">
    <source>
        <dbReference type="Proteomes" id="UP001162164"/>
    </source>
</evidence>
<comment type="caution">
    <text evidence="2">The sequence shown here is derived from an EMBL/GenBank/DDBJ whole genome shotgun (WGS) entry which is preliminary data.</text>
</comment>
<accession>A0ABQ9K1N4</accession>
<feature type="region of interest" description="Disordered" evidence="1">
    <location>
        <begin position="468"/>
        <end position="500"/>
    </location>
</feature>
<protein>
    <recommendedName>
        <fullName evidence="4">Capon-like protein</fullName>
    </recommendedName>
</protein>